<dbReference type="PANTHER" id="PTHR11008:SF32">
    <property type="entry name" value="CIRCADIAN CLOCK-CONTROLLED PROTEIN DAYWAKE-RELATED"/>
    <property type="match status" value="1"/>
</dbReference>
<feature type="region of interest" description="Disordered" evidence="4">
    <location>
        <begin position="37"/>
        <end position="56"/>
    </location>
</feature>
<keyword evidence="1" id="KW-0732">Signal</keyword>
<keyword evidence="2" id="KW-0090">Biological rhythms</keyword>
<evidence type="ECO:0000256" key="1">
    <source>
        <dbReference type="ARBA" id="ARBA00022729"/>
    </source>
</evidence>
<comment type="similarity">
    <text evidence="3">Belongs to the TO family.</text>
</comment>
<evidence type="ECO:0000256" key="2">
    <source>
        <dbReference type="ARBA" id="ARBA00023108"/>
    </source>
</evidence>
<sequence length="386" mass="42440">MGDEIVAKEEQMEEEEATEDQVMFEFVAIKQEALSGDELDDEEVGNGERVEDEVAGEEVCSEVMGDEIVVKEEQVEEEEATEDQVIFEVETFKQEALSGDELVDKEVGENGGIENEVAGYPMIKQELESTDGSHSDGGDVLLGSIGVQRSEAGPSTAAASLPSYIKPCKRGSKLNQCSIINGNAAIPSFAKGDAKLKIPSLEPILVKELSVREDSAKSVALNLTFIDMKIKNLSKGKLVESKTDLNKRHIEWTIDVPKVVIDSQYIVNGKILVLPIRGNGPCHIELDNVKLFYVLDYKLNKVKGQDHAVITNTDLKFETEKLKLKLDNLFNGDKALSDNMNVVLNDNWQELLTQLGPPVAKAIALAVKPIVDKIVSQVPFDQIFPK</sequence>
<dbReference type="Gene3D" id="3.15.10.30">
    <property type="entry name" value="Haemolymph juvenile hormone binding protein"/>
    <property type="match status" value="1"/>
</dbReference>
<keyword evidence="6" id="KW-1185">Reference proteome</keyword>
<evidence type="ECO:0000313" key="6">
    <source>
        <dbReference type="Proteomes" id="UP000466442"/>
    </source>
</evidence>
<dbReference type="OrthoDB" id="8194225at2759"/>
<evidence type="ECO:0008006" key="7">
    <source>
        <dbReference type="Google" id="ProtNLM"/>
    </source>
</evidence>
<dbReference type="PANTHER" id="PTHR11008">
    <property type="entry name" value="PROTEIN TAKEOUT-LIKE PROTEIN"/>
    <property type="match status" value="1"/>
</dbReference>
<dbReference type="EMBL" id="WIXP02000016">
    <property type="protein sequence ID" value="KAF6198137.1"/>
    <property type="molecule type" value="Genomic_DNA"/>
</dbReference>
<evidence type="ECO:0000313" key="5">
    <source>
        <dbReference type="EMBL" id="KAF6198137.1"/>
    </source>
</evidence>
<dbReference type="AlphaFoldDB" id="A0A8S9WN67"/>
<dbReference type="GO" id="GO:0007623">
    <property type="term" value="P:circadian rhythm"/>
    <property type="evidence" value="ECO:0007669"/>
    <property type="project" value="UniProtKB-ARBA"/>
</dbReference>
<dbReference type="InterPro" id="IPR038606">
    <property type="entry name" value="To_sf"/>
</dbReference>
<evidence type="ECO:0000256" key="3">
    <source>
        <dbReference type="ARBA" id="ARBA00060902"/>
    </source>
</evidence>
<comment type="caution">
    <text evidence="5">The sequence shown here is derived from an EMBL/GenBank/DDBJ whole genome shotgun (WGS) entry which is preliminary data.</text>
</comment>
<dbReference type="GO" id="GO:0005615">
    <property type="term" value="C:extracellular space"/>
    <property type="evidence" value="ECO:0007669"/>
    <property type="project" value="TreeGrafter"/>
</dbReference>
<reference evidence="5" key="1">
    <citation type="journal article" date="2021" name="Mol. Ecol. Resour.">
        <title>Apolygus lucorum genome provides insights into omnivorousness and mesophyll feeding.</title>
        <authorList>
            <person name="Liu Y."/>
            <person name="Liu H."/>
            <person name="Wang H."/>
            <person name="Huang T."/>
            <person name="Liu B."/>
            <person name="Yang B."/>
            <person name="Yin L."/>
            <person name="Li B."/>
            <person name="Zhang Y."/>
            <person name="Zhang S."/>
            <person name="Jiang F."/>
            <person name="Zhang X."/>
            <person name="Ren Y."/>
            <person name="Wang B."/>
            <person name="Wang S."/>
            <person name="Lu Y."/>
            <person name="Wu K."/>
            <person name="Fan W."/>
            <person name="Wang G."/>
        </authorList>
    </citation>
    <scope>NUCLEOTIDE SEQUENCE</scope>
    <source>
        <strain evidence="5">12Hb</strain>
    </source>
</reference>
<gene>
    <name evidence="5" type="ORF">GE061_007884</name>
</gene>
<dbReference type="FunFam" id="3.15.10.30:FF:000001">
    <property type="entry name" value="Takeout-like protein 1"/>
    <property type="match status" value="1"/>
</dbReference>
<dbReference type="Pfam" id="PF06585">
    <property type="entry name" value="JHBP"/>
    <property type="match status" value="1"/>
</dbReference>
<dbReference type="InterPro" id="IPR010562">
    <property type="entry name" value="Haemolymph_juvenile_hormone-bd"/>
</dbReference>
<protein>
    <recommendedName>
        <fullName evidence="7">Protein takeout</fullName>
    </recommendedName>
</protein>
<organism evidence="5 6">
    <name type="scientific">Apolygus lucorum</name>
    <name type="common">Small green plant bug</name>
    <name type="synonym">Lygocoris lucorum</name>
    <dbReference type="NCBI Taxonomy" id="248454"/>
    <lineage>
        <taxon>Eukaryota</taxon>
        <taxon>Metazoa</taxon>
        <taxon>Ecdysozoa</taxon>
        <taxon>Arthropoda</taxon>
        <taxon>Hexapoda</taxon>
        <taxon>Insecta</taxon>
        <taxon>Pterygota</taxon>
        <taxon>Neoptera</taxon>
        <taxon>Paraneoptera</taxon>
        <taxon>Hemiptera</taxon>
        <taxon>Heteroptera</taxon>
        <taxon>Panheteroptera</taxon>
        <taxon>Cimicomorpha</taxon>
        <taxon>Miridae</taxon>
        <taxon>Mirini</taxon>
        <taxon>Apolygus</taxon>
    </lineage>
</organism>
<name>A0A8S9WN67_APOLU</name>
<accession>A0A8S9WN67</accession>
<evidence type="ECO:0000256" key="4">
    <source>
        <dbReference type="SAM" id="MobiDB-lite"/>
    </source>
</evidence>
<dbReference type="Proteomes" id="UP000466442">
    <property type="component" value="Linkage Group LG16"/>
</dbReference>
<proteinExistence type="inferred from homology"/>
<dbReference type="SMART" id="SM00700">
    <property type="entry name" value="JHBP"/>
    <property type="match status" value="1"/>
</dbReference>